<sequence>MKAVVSPRFALSVLAMTLSTMSVSATVISGYDVSDTASKNCGGVSHGLSTNSLKLGAKNCMARSYSLEEGAVFLQSDDGTARLLGTAVNPYGVSAAFDLLFTGFTDSYSVVKKGGSSNTSDWNFYTGLSADSRINVDGTDYYAQLVAAPGKSGKAPVFQFGTGANDKTNAFGGSVWMDIYAANGQPVYTGSKHWDLNFDLSYNSDLVPDVNVPTPATLGLLVLGVAVLCLSRRKKAQA</sequence>
<keyword evidence="1" id="KW-1133">Transmembrane helix</keyword>
<feature type="chain" id="PRO_5045400920" description="PEP-CTERM protein-sorting domain-containing protein" evidence="2">
    <location>
        <begin position="26"/>
        <end position="238"/>
    </location>
</feature>
<accession>A0ABP7Q839</accession>
<gene>
    <name evidence="3" type="ORF">GCM10022278_38600</name>
</gene>
<evidence type="ECO:0000313" key="4">
    <source>
        <dbReference type="Proteomes" id="UP001501337"/>
    </source>
</evidence>
<organism evidence="3 4">
    <name type="scientific">Allohahella marinimesophila</name>
    <dbReference type="NCBI Taxonomy" id="1054972"/>
    <lineage>
        <taxon>Bacteria</taxon>
        <taxon>Pseudomonadati</taxon>
        <taxon>Pseudomonadota</taxon>
        <taxon>Gammaproteobacteria</taxon>
        <taxon>Oceanospirillales</taxon>
        <taxon>Hahellaceae</taxon>
        <taxon>Allohahella</taxon>
    </lineage>
</organism>
<evidence type="ECO:0008006" key="5">
    <source>
        <dbReference type="Google" id="ProtNLM"/>
    </source>
</evidence>
<feature type="transmembrane region" description="Helical" evidence="1">
    <location>
        <begin position="212"/>
        <end position="230"/>
    </location>
</feature>
<protein>
    <recommendedName>
        <fullName evidence="5">PEP-CTERM protein-sorting domain-containing protein</fullName>
    </recommendedName>
</protein>
<comment type="caution">
    <text evidence="3">The sequence shown here is derived from an EMBL/GenBank/DDBJ whole genome shotgun (WGS) entry which is preliminary data.</text>
</comment>
<evidence type="ECO:0000256" key="2">
    <source>
        <dbReference type="SAM" id="SignalP"/>
    </source>
</evidence>
<keyword evidence="1" id="KW-0812">Transmembrane</keyword>
<keyword evidence="2" id="KW-0732">Signal</keyword>
<reference evidence="4" key="1">
    <citation type="journal article" date="2019" name="Int. J. Syst. Evol. Microbiol.">
        <title>The Global Catalogue of Microorganisms (GCM) 10K type strain sequencing project: providing services to taxonomists for standard genome sequencing and annotation.</title>
        <authorList>
            <consortium name="The Broad Institute Genomics Platform"/>
            <consortium name="The Broad Institute Genome Sequencing Center for Infectious Disease"/>
            <person name="Wu L."/>
            <person name="Ma J."/>
        </authorList>
    </citation>
    <scope>NUCLEOTIDE SEQUENCE [LARGE SCALE GENOMIC DNA]</scope>
    <source>
        <strain evidence="4">JCM 17555</strain>
    </source>
</reference>
<dbReference type="Proteomes" id="UP001501337">
    <property type="component" value="Unassembled WGS sequence"/>
</dbReference>
<name>A0ABP7Q839_9GAMM</name>
<evidence type="ECO:0000256" key="1">
    <source>
        <dbReference type="SAM" id="Phobius"/>
    </source>
</evidence>
<dbReference type="RefSeq" id="WP_344809493.1">
    <property type="nucleotide sequence ID" value="NZ_BAABBO010000022.1"/>
</dbReference>
<dbReference type="EMBL" id="BAABBO010000022">
    <property type="protein sequence ID" value="GAA3978201.1"/>
    <property type="molecule type" value="Genomic_DNA"/>
</dbReference>
<evidence type="ECO:0000313" key="3">
    <source>
        <dbReference type="EMBL" id="GAA3978201.1"/>
    </source>
</evidence>
<keyword evidence="1" id="KW-0472">Membrane</keyword>
<feature type="signal peptide" evidence="2">
    <location>
        <begin position="1"/>
        <end position="25"/>
    </location>
</feature>
<keyword evidence="4" id="KW-1185">Reference proteome</keyword>
<proteinExistence type="predicted"/>